<comment type="caution">
    <text evidence="7">The sequence shown here is derived from an EMBL/GenBank/DDBJ whole genome shotgun (WGS) entry which is preliminary data.</text>
</comment>
<keyword evidence="4 6" id="KW-0472">Membrane</keyword>
<feature type="region of interest" description="Disordered" evidence="5">
    <location>
        <begin position="1"/>
        <end position="31"/>
    </location>
</feature>
<name>A0A931D767_9MICC</name>
<feature type="transmembrane region" description="Helical" evidence="6">
    <location>
        <begin position="75"/>
        <end position="95"/>
    </location>
</feature>
<evidence type="ECO:0000313" key="8">
    <source>
        <dbReference type="Proteomes" id="UP000625033"/>
    </source>
</evidence>
<proteinExistence type="predicted"/>
<dbReference type="AlphaFoldDB" id="A0A931D767"/>
<dbReference type="Pfam" id="PF09685">
    <property type="entry name" value="MamF_MmsF"/>
    <property type="match status" value="1"/>
</dbReference>
<dbReference type="RefSeq" id="WP_331271378.1">
    <property type="nucleotide sequence ID" value="NZ_JADOTZ010000001.1"/>
</dbReference>
<dbReference type="InterPro" id="IPR019109">
    <property type="entry name" value="MamF_MmsF"/>
</dbReference>
<evidence type="ECO:0000313" key="7">
    <source>
        <dbReference type="EMBL" id="MBG6083352.1"/>
    </source>
</evidence>
<feature type="compositionally biased region" description="Polar residues" evidence="5">
    <location>
        <begin position="22"/>
        <end position="31"/>
    </location>
</feature>
<dbReference type="EMBL" id="JADOTZ010000001">
    <property type="protein sequence ID" value="MBG6083352.1"/>
    <property type="molecule type" value="Genomic_DNA"/>
</dbReference>
<evidence type="ECO:0000256" key="5">
    <source>
        <dbReference type="SAM" id="MobiDB-lite"/>
    </source>
</evidence>
<keyword evidence="8" id="KW-1185">Reference proteome</keyword>
<feature type="transmembrane region" description="Helical" evidence="6">
    <location>
        <begin position="39"/>
        <end position="61"/>
    </location>
</feature>
<gene>
    <name evidence="7" type="ORF">IW252_000119</name>
</gene>
<evidence type="ECO:0000256" key="6">
    <source>
        <dbReference type="SAM" id="Phobius"/>
    </source>
</evidence>
<keyword evidence="3 6" id="KW-1133">Transmembrane helix</keyword>
<evidence type="ECO:0000256" key="2">
    <source>
        <dbReference type="ARBA" id="ARBA00022692"/>
    </source>
</evidence>
<reference evidence="7" key="1">
    <citation type="submission" date="2020-11" db="EMBL/GenBank/DDBJ databases">
        <title>Sequencing the genomes of 1000 actinobacteria strains.</title>
        <authorList>
            <person name="Klenk H.-P."/>
        </authorList>
    </citation>
    <scope>NUCLEOTIDE SEQUENCE</scope>
    <source>
        <strain evidence="7">DSM 26152</strain>
    </source>
</reference>
<evidence type="ECO:0000256" key="3">
    <source>
        <dbReference type="ARBA" id="ARBA00022989"/>
    </source>
</evidence>
<organism evidence="7 8">
    <name type="scientific">Zhihengliuella flava</name>
    <dbReference type="NCBI Taxonomy" id="1285193"/>
    <lineage>
        <taxon>Bacteria</taxon>
        <taxon>Bacillati</taxon>
        <taxon>Actinomycetota</taxon>
        <taxon>Actinomycetes</taxon>
        <taxon>Micrococcales</taxon>
        <taxon>Micrococcaceae</taxon>
        <taxon>Zhihengliuella</taxon>
    </lineage>
</organism>
<evidence type="ECO:0000256" key="4">
    <source>
        <dbReference type="ARBA" id="ARBA00023136"/>
    </source>
</evidence>
<keyword evidence="2 6" id="KW-0812">Transmembrane</keyword>
<dbReference type="Proteomes" id="UP000625033">
    <property type="component" value="Unassembled WGS sequence"/>
</dbReference>
<comment type="subcellular location">
    <subcellularLocation>
        <location evidence="1">Membrane</location>
        <topology evidence="1">Multi-pass membrane protein</topology>
    </subcellularLocation>
</comment>
<accession>A0A931D767</accession>
<protein>
    <submittedName>
        <fullName evidence="7">Tic20 family protein</fullName>
    </submittedName>
</protein>
<feature type="transmembrane region" description="Helical" evidence="6">
    <location>
        <begin position="101"/>
        <end position="122"/>
    </location>
</feature>
<evidence type="ECO:0000256" key="1">
    <source>
        <dbReference type="ARBA" id="ARBA00004141"/>
    </source>
</evidence>
<sequence length="140" mass="14990">MNEQRPGSPGDSHAGPSGAQFEGSSSAAAPLTPSQDRQWATMAHFGAILGCVPAAVIYYVYRERGAFTAQESKEALNFTLPLTIAAVVFNILTLIPVVGGFFALLAVATWVFVSVSGVVAGLEANRGRPYRYRFNLRLIQ</sequence>